<evidence type="ECO:0000313" key="2">
    <source>
        <dbReference type="EMBL" id="KDE40388.1"/>
    </source>
</evidence>
<dbReference type="OrthoDB" id="9836604at2"/>
<proteinExistence type="predicted"/>
<evidence type="ECO:0000256" key="1">
    <source>
        <dbReference type="SAM" id="SignalP"/>
    </source>
</evidence>
<organism evidence="2 3">
    <name type="scientific">Nitrincola lacisaponensis</name>
    <dbReference type="NCBI Taxonomy" id="267850"/>
    <lineage>
        <taxon>Bacteria</taxon>
        <taxon>Pseudomonadati</taxon>
        <taxon>Pseudomonadota</taxon>
        <taxon>Gammaproteobacteria</taxon>
        <taxon>Oceanospirillales</taxon>
        <taxon>Oceanospirillaceae</taxon>
        <taxon>Nitrincola</taxon>
    </lineage>
</organism>
<feature type="chain" id="PRO_5001620130" description="DUF4440 domain-containing protein" evidence="1">
    <location>
        <begin position="23"/>
        <end position="164"/>
    </location>
</feature>
<dbReference type="Gene3D" id="3.10.620.30">
    <property type="match status" value="1"/>
</dbReference>
<evidence type="ECO:0000313" key="3">
    <source>
        <dbReference type="Proteomes" id="UP000027318"/>
    </source>
</evidence>
<accession>A0A063Y262</accession>
<comment type="caution">
    <text evidence="2">The sequence shown here is derived from an EMBL/GenBank/DDBJ whole genome shotgun (WGS) entry which is preliminary data.</text>
</comment>
<reference evidence="2 3" key="1">
    <citation type="journal article" date="2005" name="Int. J. Syst. Evol. Microbiol.">
        <title>Nitrincola lacisaponensis gen. nov., sp. nov., a novel alkaliphilic bacterium isolated from an alkaline, saline lake.</title>
        <authorList>
            <person name="Dimitriu P.A."/>
            <person name="Shukla S.K."/>
            <person name="Conradt J."/>
            <person name="Marquez M.C."/>
            <person name="Ventosa A."/>
            <person name="Maglia A."/>
            <person name="Peyton B.M."/>
            <person name="Pinkart H.C."/>
            <person name="Mormile M.R."/>
        </authorList>
    </citation>
    <scope>NUCLEOTIDE SEQUENCE [LARGE SCALE GENOMIC DNA]</scope>
    <source>
        <strain evidence="2 3">4CA</strain>
    </source>
</reference>
<keyword evidence="1" id="KW-0732">Signal</keyword>
<dbReference type="Proteomes" id="UP000027318">
    <property type="component" value="Unassembled WGS sequence"/>
</dbReference>
<dbReference type="AlphaFoldDB" id="A0A063Y262"/>
<keyword evidence="3" id="KW-1185">Reference proteome</keyword>
<protein>
    <recommendedName>
        <fullName evidence="4">DUF4440 domain-containing protein</fullName>
    </recommendedName>
</protein>
<name>A0A063Y262_9GAMM</name>
<dbReference type="EMBL" id="JMSZ01000016">
    <property type="protein sequence ID" value="KDE40388.1"/>
    <property type="molecule type" value="Genomic_DNA"/>
</dbReference>
<dbReference type="RefSeq" id="WP_036544489.1">
    <property type="nucleotide sequence ID" value="NZ_JMSZ01000016.1"/>
</dbReference>
<gene>
    <name evidence="2" type="ORF">ADINL_0980</name>
</gene>
<sequence length="164" mass="18842">MRTAVFGFALLLLVSNSPQAEAVDLRQLRMINQQVNLDYQRSQQTGQRYSHSALAKYHLVRQQFPDARMMITHAQHVTPSGFEIEPHTVVTVEADNQVWVMDYELLNIYTAEDRRDLKPVTSIELRDNQVWIHRYAEGWSIQSSEPADSAMQSKLKSTLLETPG</sequence>
<feature type="signal peptide" evidence="1">
    <location>
        <begin position="1"/>
        <end position="22"/>
    </location>
</feature>
<evidence type="ECO:0008006" key="4">
    <source>
        <dbReference type="Google" id="ProtNLM"/>
    </source>
</evidence>